<dbReference type="CDD" id="cd00637">
    <property type="entry name" value="7tm_classA_rhodopsin-like"/>
    <property type="match status" value="1"/>
</dbReference>
<dbReference type="Gene3D" id="1.20.1070.10">
    <property type="entry name" value="Rhodopsin 7-helix transmembrane proteins"/>
    <property type="match status" value="1"/>
</dbReference>
<protein>
    <recommendedName>
        <fullName evidence="6">G-protein coupled receptors family 1 profile domain-containing protein</fullName>
    </recommendedName>
</protein>
<evidence type="ECO:0000313" key="7">
    <source>
        <dbReference type="EMBL" id="VDK83162.1"/>
    </source>
</evidence>
<evidence type="ECO:0000259" key="6">
    <source>
        <dbReference type="PROSITE" id="PS50262"/>
    </source>
</evidence>
<dbReference type="InterPro" id="IPR000276">
    <property type="entry name" value="GPCR_Rhodpsn"/>
</dbReference>
<dbReference type="Pfam" id="PF10316">
    <property type="entry name" value="7TM_GPCR_Srbc"/>
    <property type="match status" value="1"/>
</dbReference>
<accession>A0A3P6T5B6</accession>
<feature type="transmembrane region" description="Helical" evidence="5">
    <location>
        <begin position="12"/>
        <end position="32"/>
    </location>
</feature>
<keyword evidence="2 5" id="KW-0812">Transmembrane</keyword>
<dbReference type="SMART" id="SM01381">
    <property type="entry name" value="7TM_GPCR_Srsx"/>
    <property type="match status" value="1"/>
</dbReference>
<dbReference type="AlphaFoldDB" id="A0A3P6T5B6"/>
<dbReference type="SUPFAM" id="SSF81321">
    <property type="entry name" value="Family A G protein-coupled receptor-like"/>
    <property type="match status" value="1"/>
</dbReference>
<dbReference type="GO" id="GO:0004930">
    <property type="term" value="F:G protein-coupled receptor activity"/>
    <property type="evidence" value="ECO:0007669"/>
    <property type="project" value="InterPro"/>
</dbReference>
<keyword evidence="3 5" id="KW-1133">Transmembrane helix</keyword>
<organism evidence="7 8">
    <name type="scientific">Litomosoides sigmodontis</name>
    <name type="common">Filarial nematode worm</name>
    <dbReference type="NCBI Taxonomy" id="42156"/>
    <lineage>
        <taxon>Eukaryota</taxon>
        <taxon>Metazoa</taxon>
        <taxon>Ecdysozoa</taxon>
        <taxon>Nematoda</taxon>
        <taxon>Chromadorea</taxon>
        <taxon>Rhabditida</taxon>
        <taxon>Spirurina</taxon>
        <taxon>Spiruromorpha</taxon>
        <taxon>Filarioidea</taxon>
        <taxon>Onchocercidae</taxon>
        <taxon>Litomosoides</taxon>
    </lineage>
</organism>
<evidence type="ECO:0000256" key="2">
    <source>
        <dbReference type="ARBA" id="ARBA00022692"/>
    </source>
</evidence>
<dbReference type="InterPro" id="IPR019420">
    <property type="entry name" value="7TM_GPCR_serpentine_rcpt_Srbc"/>
</dbReference>
<dbReference type="OrthoDB" id="5838358at2759"/>
<feature type="transmembrane region" description="Helical" evidence="5">
    <location>
        <begin position="247"/>
        <end position="267"/>
    </location>
</feature>
<gene>
    <name evidence="7" type="ORF">NLS_LOCUS6086</name>
</gene>
<keyword evidence="8" id="KW-1185">Reference proteome</keyword>
<feature type="transmembrane region" description="Helical" evidence="5">
    <location>
        <begin position="279"/>
        <end position="304"/>
    </location>
</feature>
<dbReference type="OMA" id="GANELCW"/>
<reference evidence="7 8" key="1">
    <citation type="submission" date="2018-08" db="EMBL/GenBank/DDBJ databases">
        <authorList>
            <person name="Laetsch R D."/>
            <person name="Stevens L."/>
            <person name="Kumar S."/>
            <person name="Blaxter L. M."/>
        </authorList>
    </citation>
    <scope>NUCLEOTIDE SEQUENCE [LARGE SCALE GENOMIC DNA]</scope>
</reference>
<evidence type="ECO:0000256" key="5">
    <source>
        <dbReference type="SAM" id="Phobius"/>
    </source>
</evidence>
<dbReference type="Proteomes" id="UP000277928">
    <property type="component" value="Unassembled WGS sequence"/>
</dbReference>
<dbReference type="PROSITE" id="PS50262">
    <property type="entry name" value="G_PROTEIN_RECEP_F1_2"/>
    <property type="match status" value="1"/>
</dbReference>
<evidence type="ECO:0000313" key="8">
    <source>
        <dbReference type="Proteomes" id="UP000277928"/>
    </source>
</evidence>
<evidence type="ECO:0000256" key="1">
    <source>
        <dbReference type="ARBA" id="ARBA00004370"/>
    </source>
</evidence>
<dbReference type="PANTHER" id="PTHR46955">
    <property type="entry name" value="PROTEIN CBG01349-RELATED"/>
    <property type="match status" value="1"/>
</dbReference>
<feature type="domain" description="G-protein coupled receptors family 1 profile" evidence="6">
    <location>
        <begin position="23"/>
        <end position="258"/>
    </location>
</feature>
<evidence type="ECO:0000256" key="4">
    <source>
        <dbReference type="ARBA" id="ARBA00023136"/>
    </source>
</evidence>
<proteinExistence type="predicted"/>
<comment type="subcellular location">
    <subcellularLocation>
        <location evidence="1">Membrane</location>
    </subcellularLocation>
</comment>
<evidence type="ECO:0000256" key="3">
    <source>
        <dbReference type="ARBA" id="ARBA00022989"/>
    </source>
</evidence>
<sequence length="464" mass="51594">MDHTTELVTNSFLFSLNVLQIIANLVVLLAYFTDSKLLANENIVLLVSLAAIDFFYSSLSIPYLIVLFCGWVPNGQEYHYNEYAVLGFGSGPAALMKSGCTITLFIALDRIWALWFPIKYYALNKKPMLYCVFVFSLLMASFDLSLVFILSDGIKPVSGCSAFACFTSEVFRTYWGMSNMVVNLLSCILTVVVVMLLKTRKMQKAQGNNSVVRKKEDRWVGNFENDKKKKPTNTLLREILQASRASLYILIVSAIFGVVPGGINGYAQKIQSDFIKSLAFYIQLCASISGLSHAFIFGMAHSLIRQRVIVMLKLTKYFKPQIPYRSRNSIFSTINHKQDNLMLLLPAYLFVSTTCRELSDFDLGLLFATIGRIHAAYYSLSGAHPILFAELRSSQVRGANELCWKVASDGGYVGGATGRVDGVGEDEKLNFVEMMTDDASRRITLPQLASKDGYIDGEIGAATA</sequence>
<dbReference type="PANTHER" id="PTHR46955:SF3">
    <property type="entry name" value="G_PROTEIN_RECEP_F1_2 DOMAIN-CONTAINING PROTEIN"/>
    <property type="match status" value="1"/>
</dbReference>
<dbReference type="GO" id="GO:0016020">
    <property type="term" value="C:membrane"/>
    <property type="evidence" value="ECO:0007669"/>
    <property type="project" value="UniProtKB-SubCell"/>
</dbReference>
<feature type="transmembrane region" description="Helical" evidence="5">
    <location>
        <begin position="44"/>
        <end position="73"/>
    </location>
</feature>
<keyword evidence="4 5" id="KW-0472">Membrane</keyword>
<feature type="transmembrane region" description="Helical" evidence="5">
    <location>
        <begin position="93"/>
        <end position="116"/>
    </location>
</feature>
<dbReference type="InterPro" id="IPR052322">
    <property type="entry name" value="Mito_rRNA_Mtase_NSUN4"/>
</dbReference>
<dbReference type="EMBL" id="UYRX01000508">
    <property type="protein sequence ID" value="VDK83162.1"/>
    <property type="molecule type" value="Genomic_DNA"/>
</dbReference>
<name>A0A3P6T5B6_LITSI</name>
<feature type="transmembrane region" description="Helical" evidence="5">
    <location>
        <begin position="180"/>
        <end position="197"/>
    </location>
</feature>
<dbReference type="InterPro" id="IPR017452">
    <property type="entry name" value="GPCR_Rhodpsn_7TM"/>
</dbReference>
<feature type="transmembrane region" description="Helical" evidence="5">
    <location>
        <begin position="128"/>
        <end position="149"/>
    </location>
</feature>